<keyword evidence="2" id="KW-0732">Signal</keyword>
<comment type="caution">
    <text evidence="3">The sequence shown here is derived from an EMBL/GenBank/DDBJ whole genome shotgun (WGS) entry which is preliminary data.</text>
</comment>
<sequence length="281" mass="29122">MIVFRLLKTACALGAVLLIAACGSQDDSIETPIVRPTSAAPAGVYEGTLTDSQSTENVTAFLNGDSTFMLFNADGSLIASGVYAKTDQARGLTWTARLFREVTIPGTPDDPSTPADESTDPTTGQAITSIVAGGTYDEQSAIQMTFTERDASGASLDSGSLALSYDSVAYESRSDVSLIQGSWGLKDQFGTPTTSISIDAGGTFSGADEDGCNYSGAFSVIDQHYNLYAVRLQTQCTGSATTVTTTGLATLKKAVTGSATPSLVSVSASSKLAVLWQLKPL</sequence>
<proteinExistence type="predicted"/>
<feature type="signal peptide" evidence="2">
    <location>
        <begin position="1"/>
        <end position="20"/>
    </location>
</feature>
<accession>A0A6M2BNX1</accession>
<feature type="chain" id="PRO_5027111369" description="Lipocalin-like domain-containing protein" evidence="2">
    <location>
        <begin position="21"/>
        <end position="281"/>
    </location>
</feature>
<dbReference type="RefSeq" id="WP_166251500.1">
    <property type="nucleotide sequence ID" value="NZ_JAAMOW010000001.1"/>
</dbReference>
<dbReference type="Proteomes" id="UP000472676">
    <property type="component" value="Unassembled WGS sequence"/>
</dbReference>
<dbReference type="EMBL" id="JAAMOW010000001">
    <property type="protein sequence ID" value="NGY03747.1"/>
    <property type="molecule type" value="Genomic_DNA"/>
</dbReference>
<name>A0A6M2BNX1_9GAMM</name>
<dbReference type="AlphaFoldDB" id="A0A6M2BNX1"/>
<dbReference type="PROSITE" id="PS51257">
    <property type="entry name" value="PROKAR_LIPOPROTEIN"/>
    <property type="match status" value="1"/>
</dbReference>
<evidence type="ECO:0000256" key="2">
    <source>
        <dbReference type="SAM" id="SignalP"/>
    </source>
</evidence>
<organism evidence="3 4">
    <name type="scientific">Solimonas terrae</name>
    <dbReference type="NCBI Taxonomy" id="1396819"/>
    <lineage>
        <taxon>Bacteria</taxon>
        <taxon>Pseudomonadati</taxon>
        <taxon>Pseudomonadota</taxon>
        <taxon>Gammaproteobacteria</taxon>
        <taxon>Nevskiales</taxon>
        <taxon>Nevskiaceae</taxon>
        <taxon>Solimonas</taxon>
    </lineage>
</organism>
<protein>
    <recommendedName>
        <fullName evidence="5">Lipocalin-like domain-containing protein</fullName>
    </recommendedName>
</protein>
<evidence type="ECO:0008006" key="5">
    <source>
        <dbReference type="Google" id="ProtNLM"/>
    </source>
</evidence>
<gene>
    <name evidence="3" type="ORF">G7Y85_03145</name>
</gene>
<evidence type="ECO:0000256" key="1">
    <source>
        <dbReference type="SAM" id="MobiDB-lite"/>
    </source>
</evidence>
<evidence type="ECO:0000313" key="3">
    <source>
        <dbReference type="EMBL" id="NGY03747.1"/>
    </source>
</evidence>
<reference evidence="3 4" key="1">
    <citation type="journal article" date="2014" name="Int. J. Syst. Evol. Microbiol.">
        <title>Solimonas terrae sp. nov., isolated from soil.</title>
        <authorList>
            <person name="Kim S.J."/>
            <person name="Moon J.Y."/>
            <person name="Weon H.Y."/>
            <person name="Ahn J.H."/>
            <person name="Chen W.M."/>
            <person name="Kwon S.W."/>
        </authorList>
    </citation>
    <scope>NUCLEOTIDE SEQUENCE [LARGE SCALE GENOMIC DNA]</scope>
    <source>
        <strain evidence="3 4">KIS83-12</strain>
    </source>
</reference>
<keyword evidence="4" id="KW-1185">Reference proteome</keyword>
<evidence type="ECO:0000313" key="4">
    <source>
        <dbReference type="Proteomes" id="UP000472676"/>
    </source>
</evidence>
<feature type="region of interest" description="Disordered" evidence="1">
    <location>
        <begin position="103"/>
        <end position="123"/>
    </location>
</feature>